<evidence type="ECO:0000256" key="1">
    <source>
        <dbReference type="SAM" id="MobiDB-lite"/>
    </source>
</evidence>
<dbReference type="GO" id="GO:0007165">
    <property type="term" value="P:signal transduction"/>
    <property type="evidence" value="ECO:0007669"/>
    <property type="project" value="InterPro"/>
</dbReference>
<protein>
    <submittedName>
        <fullName evidence="2">Uncharacterized protein</fullName>
    </submittedName>
</protein>
<sequence length="430" mass="48838">MSVNTVGTPRGPRHGPHTLTASHSYSNMPIQIKADYITKQTDVSKKSTDNLPTLPKSQGSKRAISPTSENLVLLLKRLMLTDNQDHEKRALVLNALYPFVTQSLLRFSTASIDLFYQGLAFVMEAPPPYAEPSVYYKIIVFPAKRHTTDISYAYGILQKLIPVFPKIIPPRLIKALVRRLSSASVSDRETARDMLISLDSNLYFPIILSNITSMLVPPPVHGMIVILETITKILDGFPQNDPKLPTNPLFTAIKLIHFASHYATFFDPLINVLKSLFKRNENYAIEMRPFLLNHWPVEDPPKCALFMKEAKKICKIGPPVDFDVWQKYSSRASSIYMPVAIESLKFIKKTIPFIGNNNIQEIRYLVEAAAEEHWCDIVQEEAQKLLPLLPPAEPLPPKKIPINTWIDLREIAKQNYPEETFSRARGRKPR</sequence>
<dbReference type="InterPro" id="IPR016024">
    <property type="entry name" value="ARM-type_fold"/>
</dbReference>
<dbReference type="InterPro" id="IPR002554">
    <property type="entry name" value="PP2A_B56"/>
</dbReference>
<dbReference type="EMBL" id="DS115364">
    <property type="protein sequence ID" value="EAX84437.1"/>
    <property type="molecule type" value="Genomic_DNA"/>
</dbReference>
<dbReference type="VEuPathDB" id="TrichDB:TVAGG3_0286410"/>
<dbReference type="InParanoid" id="A2GEI2"/>
<reference evidence="2" key="1">
    <citation type="submission" date="2006-10" db="EMBL/GenBank/DDBJ databases">
        <authorList>
            <person name="Amadeo P."/>
            <person name="Zhao Q."/>
            <person name="Wortman J."/>
            <person name="Fraser-Liggett C."/>
            <person name="Carlton J."/>
        </authorList>
    </citation>
    <scope>NUCLEOTIDE SEQUENCE</scope>
    <source>
        <strain evidence="2">G3</strain>
    </source>
</reference>
<dbReference type="GO" id="GO:0000159">
    <property type="term" value="C:protein phosphatase type 2A complex"/>
    <property type="evidence" value="ECO:0007669"/>
    <property type="project" value="InterPro"/>
</dbReference>
<keyword evidence="3" id="KW-1185">Reference proteome</keyword>
<feature type="region of interest" description="Disordered" evidence="1">
    <location>
        <begin position="1"/>
        <end position="24"/>
    </location>
</feature>
<dbReference type="InterPro" id="IPR011989">
    <property type="entry name" value="ARM-like"/>
</dbReference>
<dbReference type="Pfam" id="PF01603">
    <property type="entry name" value="B56"/>
    <property type="match status" value="1"/>
</dbReference>
<dbReference type="RefSeq" id="XP_001297367.1">
    <property type="nucleotide sequence ID" value="XM_001297366.1"/>
</dbReference>
<accession>A2GEI2</accession>
<evidence type="ECO:0000313" key="2">
    <source>
        <dbReference type="EMBL" id="EAX84437.1"/>
    </source>
</evidence>
<feature type="region of interest" description="Disordered" evidence="1">
    <location>
        <begin position="44"/>
        <end position="63"/>
    </location>
</feature>
<proteinExistence type="predicted"/>
<organism evidence="2 3">
    <name type="scientific">Trichomonas vaginalis (strain ATCC PRA-98 / G3)</name>
    <dbReference type="NCBI Taxonomy" id="412133"/>
    <lineage>
        <taxon>Eukaryota</taxon>
        <taxon>Metamonada</taxon>
        <taxon>Parabasalia</taxon>
        <taxon>Trichomonadida</taxon>
        <taxon>Trichomonadidae</taxon>
        <taxon>Trichomonas</taxon>
    </lineage>
</organism>
<dbReference type="GO" id="GO:0019888">
    <property type="term" value="F:protein phosphatase regulator activity"/>
    <property type="evidence" value="ECO:0007669"/>
    <property type="project" value="InterPro"/>
</dbReference>
<gene>
    <name evidence="2" type="ORF">TVAG_530150</name>
</gene>
<dbReference type="KEGG" id="tva:4742069"/>
<dbReference type="Proteomes" id="UP000001542">
    <property type="component" value="Unassembled WGS sequence"/>
</dbReference>
<dbReference type="VEuPathDB" id="TrichDB:TVAG_530150"/>
<feature type="compositionally biased region" description="Polar residues" evidence="1">
    <location>
        <begin position="49"/>
        <end position="63"/>
    </location>
</feature>
<reference evidence="2" key="2">
    <citation type="journal article" date="2007" name="Science">
        <title>Draft genome sequence of the sexually transmitted pathogen Trichomonas vaginalis.</title>
        <authorList>
            <person name="Carlton J.M."/>
            <person name="Hirt R.P."/>
            <person name="Silva J.C."/>
            <person name="Delcher A.L."/>
            <person name="Schatz M."/>
            <person name="Zhao Q."/>
            <person name="Wortman J.R."/>
            <person name="Bidwell S.L."/>
            <person name="Alsmark U.C.M."/>
            <person name="Besteiro S."/>
            <person name="Sicheritz-Ponten T."/>
            <person name="Noel C.J."/>
            <person name="Dacks J.B."/>
            <person name="Foster P.G."/>
            <person name="Simillion C."/>
            <person name="Van de Peer Y."/>
            <person name="Miranda-Saavedra D."/>
            <person name="Barton G.J."/>
            <person name="Westrop G.D."/>
            <person name="Mueller S."/>
            <person name="Dessi D."/>
            <person name="Fiori P.L."/>
            <person name="Ren Q."/>
            <person name="Paulsen I."/>
            <person name="Zhang H."/>
            <person name="Bastida-Corcuera F.D."/>
            <person name="Simoes-Barbosa A."/>
            <person name="Brown M.T."/>
            <person name="Hayes R.D."/>
            <person name="Mukherjee M."/>
            <person name="Okumura C.Y."/>
            <person name="Schneider R."/>
            <person name="Smith A.J."/>
            <person name="Vanacova S."/>
            <person name="Villalvazo M."/>
            <person name="Haas B.J."/>
            <person name="Pertea M."/>
            <person name="Feldblyum T.V."/>
            <person name="Utterback T.R."/>
            <person name="Shu C.L."/>
            <person name="Osoegawa K."/>
            <person name="de Jong P.J."/>
            <person name="Hrdy I."/>
            <person name="Horvathova L."/>
            <person name="Zubacova Z."/>
            <person name="Dolezal P."/>
            <person name="Malik S.B."/>
            <person name="Logsdon J.M. Jr."/>
            <person name="Henze K."/>
            <person name="Gupta A."/>
            <person name="Wang C.C."/>
            <person name="Dunne R.L."/>
            <person name="Upcroft J.A."/>
            <person name="Upcroft P."/>
            <person name="White O."/>
            <person name="Salzberg S.L."/>
            <person name="Tang P."/>
            <person name="Chiu C.-H."/>
            <person name="Lee Y.-S."/>
            <person name="Embley T.M."/>
            <person name="Coombs G.H."/>
            <person name="Mottram J.C."/>
            <person name="Tachezy J."/>
            <person name="Fraser-Liggett C.M."/>
            <person name="Johnson P.J."/>
        </authorList>
    </citation>
    <scope>NUCLEOTIDE SEQUENCE [LARGE SCALE GENOMIC DNA]</scope>
    <source>
        <strain evidence="2">G3</strain>
    </source>
</reference>
<name>A2GEI2_TRIV3</name>
<dbReference type="AlphaFoldDB" id="A2GEI2"/>
<evidence type="ECO:0000313" key="3">
    <source>
        <dbReference type="Proteomes" id="UP000001542"/>
    </source>
</evidence>
<dbReference type="Gene3D" id="1.25.10.10">
    <property type="entry name" value="Leucine-rich Repeat Variant"/>
    <property type="match status" value="1"/>
</dbReference>
<dbReference type="SUPFAM" id="SSF48371">
    <property type="entry name" value="ARM repeat"/>
    <property type="match status" value="1"/>
</dbReference>